<dbReference type="PANTHER" id="PTHR33877:SF2">
    <property type="entry name" value="OS07G0170200 PROTEIN"/>
    <property type="match status" value="1"/>
</dbReference>
<dbReference type="Gene3D" id="1.10.30.50">
    <property type="match status" value="1"/>
</dbReference>
<reference evidence="2 3" key="1">
    <citation type="submission" date="2024-07" db="EMBL/GenBank/DDBJ databases">
        <title>Description of Labrys sedimenti sp. nov., isolated from a diclofenac-degrading enrichment culture.</title>
        <authorList>
            <person name="Tancsics A."/>
            <person name="Csepanyi A."/>
        </authorList>
    </citation>
    <scope>NUCLEOTIDE SEQUENCE [LARGE SCALE GENOMIC DNA]</scope>
    <source>
        <strain evidence="2 3">LMG 23578</strain>
    </source>
</reference>
<dbReference type="InterPro" id="IPR003615">
    <property type="entry name" value="HNH_nuc"/>
</dbReference>
<protein>
    <submittedName>
        <fullName evidence="2">HNH endonuclease signature motif containing protein</fullName>
    </submittedName>
</protein>
<accession>A0ABV3PFV4</accession>
<keyword evidence="3" id="KW-1185">Reference proteome</keyword>
<evidence type="ECO:0000313" key="2">
    <source>
        <dbReference type="EMBL" id="MEW9304507.1"/>
    </source>
</evidence>
<comment type="caution">
    <text evidence="2">The sequence shown here is derived from an EMBL/GenBank/DDBJ whole genome shotgun (WGS) entry which is preliminary data.</text>
</comment>
<dbReference type="InterPro" id="IPR052892">
    <property type="entry name" value="NA-targeting_endonuclease"/>
</dbReference>
<gene>
    <name evidence="2" type="ORF">ABXS05_03090</name>
</gene>
<name>A0ABV3PFV4_9HYPH</name>
<evidence type="ECO:0000259" key="1">
    <source>
        <dbReference type="SMART" id="SM00507"/>
    </source>
</evidence>
<dbReference type="RefSeq" id="WP_367622867.1">
    <property type="nucleotide sequence ID" value="NZ_JBFNQD010000001.1"/>
</dbReference>
<dbReference type="Proteomes" id="UP001555786">
    <property type="component" value="Unassembled WGS sequence"/>
</dbReference>
<keyword evidence="2" id="KW-0378">Hydrolase</keyword>
<dbReference type="InterPro" id="IPR029471">
    <property type="entry name" value="HNH_5"/>
</dbReference>
<keyword evidence="2" id="KW-0540">Nuclease</keyword>
<dbReference type="EMBL" id="JBFNQD010000001">
    <property type="protein sequence ID" value="MEW9304507.1"/>
    <property type="molecule type" value="Genomic_DNA"/>
</dbReference>
<dbReference type="GO" id="GO:0004519">
    <property type="term" value="F:endonuclease activity"/>
    <property type="evidence" value="ECO:0007669"/>
    <property type="project" value="UniProtKB-KW"/>
</dbReference>
<evidence type="ECO:0000313" key="3">
    <source>
        <dbReference type="Proteomes" id="UP001555786"/>
    </source>
</evidence>
<sequence>MLSDKEVAAFKGWLTKRGAIVDPPTNVWEVLRVRTCFGPFVVYQNKAGRQTWPDELVEILNSYKAKQDVALSPDLKSKVKLRHLIDDLVARDGPWCWFCEVGFLSPDSAAITIEHLVPKAHGGPNHPSNLVLACRECNGEAGSKSVSEKVAMRDLKRGFVCEQAEKRHASV</sequence>
<dbReference type="Pfam" id="PF14279">
    <property type="entry name" value="HNH_5"/>
    <property type="match status" value="1"/>
</dbReference>
<dbReference type="SMART" id="SM00507">
    <property type="entry name" value="HNHc"/>
    <property type="match status" value="1"/>
</dbReference>
<dbReference type="CDD" id="cd00085">
    <property type="entry name" value="HNHc"/>
    <property type="match status" value="1"/>
</dbReference>
<proteinExistence type="predicted"/>
<feature type="domain" description="HNH nuclease" evidence="1">
    <location>
        <begin position="84"/>
        <end position="139"/>
    </location>
</feature>
<dbReference type="PANTHER" id="PTHR33877">
    <property type="entry name" value="SLL1193 PROTEIN"/>
    <property type="match status" value="1"/>
</dbReference>
<organism evidence="2 3">
    <name type="scientific">Labrys neptuniae</name>
    <dbReference type="NCBI Taxonomy" id="376174"/>
    <lineage>
        <taxon>Bacteria</taxon>
        <taxon>Pseudomonadati</taxon>
        <taxon>Pseudomonadota</taxon>
        <taxon>Alphaproteobacteria</taxon>
        <taxon>Hyphomicrobiales</taxon>
        <taxon>Xanthobacteraceae</taxon>
        <taxon>Labrys</taxon>
    </lineage>
</organism>
<keyword evidence="2" id="KW-0255">Endonuclease</keyword>